<keyword evidence="2" id="KW-1185">Reference proteome</keyword>
<evidence type="ECO:0008006" key="3">
    <source>
        <dbReference type="Google" id="ProtNLM"/>
    </source>
</evidence>
<reference evidence="1 2" key="1">
    <citation type="journal article" date="2024" name="bioRxiv">
        <title>Comparative genomics of Cryptococcus and Kwoniella reveals pathogenesis evolution and contrasting karyotype dynamics via intercentromeric recombination or chromosome fusion.</title>
        <authorList>
            <person name="Coelho M.A."/>
            <person name="David-Palma M."/>
            <person name="Shea T."/>
            <person name="Bowers K."/>
            <person name="McGinley-Smith S."/>
            <person name="Mohammad A.W."/>
            <person name="Gnirke A."/>
            <person name="Yurkov A.M."/>
            <person name="Nowrousian M."/>
            <person name="Sun S."/>
            <person name="Cuomo C.A."/>
            <person name="Heitman J."/>
        </authorList>
    </citation>
    <scope>NUCLEOTIDE SEQUENCE [LARGE SCALE GENOMIC DNA]</scope>
    <source>
        <strain evidence="1 2">CBS 13917</strain>
    </source>
</reference>
<dbReference type="KEGG" id="kne:92178623"/>
<dbReference type="Proteomes" id="UP001388673">
    <property type="component" value="Unassembled WGS sequence"/>
</dbReference>
<evidence type="ECO:0000313" key="2">
    <source>
        <dbReference type="Proteomes" id="UP001388673"/>
    </source>
</evidence>
<dbReference type="AlphaFoldDB" id="A0AAW0Z1Y9"/>
<proteinExistence type="predicted"/>
<name>A0AAW0Z1Y9_9TREE</name>
<dbReference type="InterPro" id="IPR011008">
    <property type="entry name" value="Dimeric_a/b-barrel"/>
</dbReference>
<comment type="caution">
    <text evidence="1">The sequence shown here is derived from an EMBL/GenBank/DDBJ whole genome shotgun (WGS) entry which is preliminary data.</text>
</comment>
<dbReference type="RefSeq" id="XP_066804414.1">
    <property type="nucleotide sequence ID" value="XM_066944491.1"/>
</dbReference>
<accession>A0AAW0Z1Y9</accession>
<gene>
    <name evidence="1" type="ORF">IAR55_001364</name>
</gene>
<dbReference type="InterPro" id="IPR051807">
    <property type="entry name" value="Sec-metab_biosynth-assoc"/>
</dbReference>
<dbReference type="PANTHER" id="PTHR33606:SF3">
    <property type="entry name" value="PROTEIN YCII"/>
    <property type="match status" value="1"/>
</dbReference>
<dbReference type="SUPFAM" id="SSF54909">
    <property type="entry name" value="Dimeric alpha+beta barrel"/>
    <property type="match status" value="1"/>
</dbReference>
<dbReference type="Gene3D" id="3.30.70.1060">
    <property type="entry name" value="Dimeric alpha+beta barrel"/>
    <property type="match status" value="1"/>
</dbReference>
<dbReference type="GeneID" id="92178623"/>
<dbReference type="PANTHER" id="PTHR33606">
    <property type="entry name" value="PROTEIN YCII"/>
    <property type="match status" value="1"/>
</dbReference>
<sequence length="124" mass="14249">MSSPTRQVLRKKNPLFYAFCPDYPDVMKRRLEVRPAHFARVEEDKKAGIFEFGRGMLPPPSSPLHTHPALPEGVQAMSGSIMFFRLPTLEDAWKRVKEDVYWTEGIWDKEKTVVGEFIKGPGDE</sequence>
<organism evidence="1 2">
    <name type="scientific">Kwoniella newhampshirensis</name>
    <dbReference type="NCBI Taxonomy" id="1651941"/>
    <lineage>
        <taxon>Eukaryota</taxon>
        <taxon>Fungi</taxon>
        <taxon>Dikarya</taxon>
        <taxon>Basidiomycota</taxon>
        <taxon>Agaricomycotina</taxon>
        <taxon>Tremellomycetes</taxon>
        <taxon>Tremellales</taxon>
        <taxon>Cryptococcaceae</taxon>
        <taxon>Kwoniella</taxon>
    </lineage>
</organism>
<protein>
    <recommendedName>
        <fullName evidence="3">YCII-related domain-containing protein</fullName>
    </recommendedName>
</protein>
<evidence type="ECO:0000313" key="1">
    <source>
        <dbReference type="EMBL" id="KAK8864118.1"/>
    </source>
</evidence>
<dbReference type="EMBL" id="JBCAWK010000003">
    <property type="protein sequence ID" value="KAK8864118.1"/>
    <property type="molecule type" value="Genomic_DNA"/>
</dbReference>